<evidence type="ECO:0000256" key="4">
    <source>
        <dbReference type="ARBA" id="ARBA00022723"/>
    </source>
</evidence>
<name>A0A7U3YB02_BORBG</name>
<evidence type="ECO:0000259" key="10">
    <source>
        <dbReference type="Pfam" id="PF12323"/>
    </source>
</evidence>
<dbReference type="Pfam" id="PF01385">
    <property type="entry name" value="OrfB_IS605"/>
    <property type="match status" value="1"/>
</dbReference>
<gene>
    <name evidence="11" type="ORF">BBU118A_Y18</name>
</gene>
<evidence type="ECO:0000256" key="5">
    <source>
        <dbReference type="ARBA" id="ARBA00022833"/>
    </source>
</evidence>
<evidence type="ECO:0000313" key="11">
    <source>
        <dbReference type="EMBL" id="ACN92745.1"/>
    </source>
</evidence>
<evidence type="ECO:0000259" key="8">
    <source>
        <dbReference type="Pfam" id="PF01385"/>
    </source>
</evidence>
<evidence type="ECO:0000256" key="6">
    <source>
        <dbReference type="ARBA" id="ARBA00023125"/>
    </source>
</evidence>
<keyword evidence="11" id="KW-0614">Plasmid</keyword>
<evidence type="ECO:0000313" key="12">
    <source>
        <dbReference type="Proteomes" id="UP000006208"/>
    </source>
</evidence>
<dbReference type="GO" id="GO:0032196">
    <property type="term" value="P:transposition"/>
    <property type="evidence" value="ECO:0007669"/>
    <property type="project" value="UniProtKB-KW"/>
</dbReference>
<dbReference type="EMBL" id="CP001529">
    <property type="protein sequence ID" value="ACN92745.1"/>
    <property type="molecule type" value="Genomic_DNA"/>
</dbReference>
<dbReference type="Pfam" id="PF12323">
    <property type="entry name" value="HTH_OrfB_IS605"/>
    <property type="match status" value="1"/>
</dbReference>
<dbReference type="NCBIfam" id="NF040570">
    <property type="entry name" value="guided_TnpB"/>
    <property type="match status" value="1"/>
</dbReference>
<proteinExistence type="inferred from homology"/>
<dbReference type="InterPro" id="IPR010095">
    <property type="entry name" value="Cas12f1-like_TNB"/>
</dbReference>
<dbReference type="InterPro" id="IPR051399">
    <property type="entry name" value="RNA-guided_DNA_endo/Transpos"/>
</dbReference>
<dbReference type="Proteomes" id="UP000006208">
    <property type="component" value="Plasmid 118a_lp28-5"/>
</dbReference>
<feature type="domain" description="Probable transposase IS891/IS1136/IS1341" evidence="8">
    <location>
        <begin position="178"/>
        <end position="283"/>
    </location>
</feature>
<dbReference type="GO" id="GO:0046872">
    <property type="term" value="F:metal ion binding"/>
    <property type="evidence" value="ECO:0007669"/>
    <property type="project" value="UniProtKB-KW"/>
</dbReference>
<dbReference type="GO" id="GO:0003677">
    <property type="term" value="F:DNA binding"/>
    <property type="evidence" value="ECO:0007669"/>
    <property type="project" value="UniProtKB-KW"/>
</dbReference>
<keyword evidence="5" id="KW-0862">Zinc</keyword>
<dbReference type="NCBIfam" id="TIGR01766">
    <property type="entry name" value="IS200/IS605 family accessory protein TnpB-like domain"/>
    <property type="match status" value="1"/>
</dbReference>
<reference evidence="11 12" key="1">
    <citation type="journal article" date="2011" name="J. Bacteriol.">
        <title>Whole-genome sequences of thirteen isolates of Borrelia burgdorferi.</title>
        <authorList>
            <person name="Schutzer S.E."/>
            <person name="Fraser-Liggett C.M."/>
            <person name="Casjens S.R."/>
            <person name="Qiu W.G."/>
            <person name="Dunn J.J."/>
            <person name="Mongodin E.F."/>
            <person name="Luft B.J."/>
        </authorList>
    </citation>
    <scope>NUCLEOTIDE SEQUENCE [LARGE SCALE GENOMIC DNA]</scope>
    <source>
        <strain evidence="11 12">118a</strain>
        <plasmid evidence="11 12">118a_lp28-5</plasmid>
    </source>
</reference>
<evidence type="ECO:0000259" key="9">
    <source>
        <dbReference type="Pfam" id="PF07282"/>
    </source>
</evidence>
<dbReference type="InterPro" id="IPR001959">
    <property type="entry name" value="Transposase"/>
</dbReference>
<evidence type="ECO:0000256" key="1">
    <source>
        <dbReference type="ARBA" id="ARBA00008761"/>
    </source>
</evidence>
<keyword evidence="6" id="KW-0238">DNA-binding</keyword>
<sequence length="378" mass="44449">MSANKAYKCRIYPNTNQKKYFSKVFGCVRFLYNKMLSDKKDYYKNNRQNLITYPSKYKEEFPFLKEVDSLALCSAWIDLNFAYSNFFREIKKGNRVQGFPKYKSKKNRQTYRTNNQKNSIRIENGYIKLPKIGFVKLCLHRCIKDNALIKNVVVEKDTDDKYYISITVECLDTKNNNETKGDKKEIVGIDMSMKHFLVSSGGEKINHPKYLLKNENKLKKYQRKLSKKQKGSVNRAKSRLRVAKLHKKILNQRKDFLHKLSYYFVSNYKNIVIENLSIKGMQKGMFGKSINDLGWSEFVRQLSYKSEWYGSDLYKVDRYFPSSKLCSSCHIKNTALRLSDTRWTCSSCNTLHDRDINAALNLKAYYYKEIIKTKAGTA</sequence>
<keyword evidence="4" id="KW-0479">Metal-binding</keyword>
<organism evidence="11 12">
    <name type="scientific">Borreliella burgdorferi 118a</name>
    <dbReference type="NCBI Taxonomy" id="476210"/>
    <lineage>
        <taxon>Bacteria</taxon>
        <taxon>Pseudomonadati</taxon>
        <taxon>Spirochaetota</taxon>
        <taxon>Spirochaetia</taxon>
        <taxon>Spirochaetales</taxon>
        <taxon>Borreliaceae</taxon>
        <taxon>Borreliella</taxon>
    </lineage>
</organism>
<geneLocation type="plasmid" evidence="11 12">
    <name>118a_lp28-5</name>
</geneLocation>
<evidence type="ECO:0000256" key="3">
    <source>
        <dbReference type="ARBA" id="ARBA00022578"/>
    </source>
</evidence>
<dbReference type="RefSeq" id="WP_012622450.1">
    <property type="nucleotide sequence ID" value="NC_012248.1"/>
</dbReference>
<comment type="similarity">
    <text evidence="1">In the C-terminal section; belongs to the transposase 35 family.</text>
</comment>
<comment type="similarity">
    <text evidence="2">In the N-terminal section; belongs to the transposase 2 family.</text>
</comment>
<protein>
    <submittedName>
        <fullName evidence="11">Transposase, IS605 family</fullName>
    </submittedName>
</protein>
<evidence type="ECO:0000256" key="2">
    <source>
        <dbReference type="ARBA" id="ARBA00011044"/>
    </source>
</evidence>
<keyword evidence="3" id="KW-0815">Transposition</keyword>
<accession>A0A7U3YB02</accession>
<dbReference type="GO" id="GO:0006310">
    <property type="term" value="P:DNA recombination"/>
    <property type="evidence" value="ECO:0007669"/>
    <property type="project" value="UniProtKB-KW"/>
</dbReference>
<dbReference type="AlphaFoldDB" id="A0A7U3YB02"/>
<keyword evidence="7" id="KW-0233">DNA recombination</keyword>
<dbReference type="PANTHER" id="PTHR30405:SF25">
    <property type="entry name" value="RNA-GUIDED DNA ENDONUCLEASE INSQ-RELATED"/>
    <property type="match status" value="1"/>
</dbReference>
<dbReference type="PANTHER" id="PTHR30405">
    <property type="entry name" value="TRANSPOSASE"/>
    <property type="match status" value="1"/>
</dbReference>
<feature type="domain" description="Transposase putative helix-turn-helix" evidence="10">
    <location>
        <begin position="1"/>
        <end position="47"/>
    </location>
</feature>
<feature type="domain" description="Cas12f1-like TNB" evidence="9">
    <location>
        <begin position="295"/>
        <end position="362"/>
    </location>
</feature>
<dbReference type="InterPro" id="IPR021027">
    <property type="entry name" value="Transposase_put_HTH"/>
</dbReference>
<evidence type="ECO:0000256" key="7">
    <source>
        <dbReference type="ARBA" id="ARBA00023172"/>
    </source>
</evidence>
<dbReference type="Pfam" id="PF07282">
    <property type="entry name" value="Cas12f1-like_TNB"/>
    <property type="match status" value="1"/>
</dbReference>